<gene>
    <name evidence="1" type="ORF">A3C59_02550</name>
</gene>
<name>A0A1F5JMY9_9BACT</name>
<dbReference type="EMBL" id="MFCV01000049">
    <property type="protein sequence ID" value="OGE29975.1"/>
    <property type="molecule type" value="Genomic_DNA"/>
</dbReference>
<evidence type="ECO:0000313" key="1">
    <source>
        <dbReference type="EMBL" id="OGE29975.1"/>
    </source>
</evidence>
<proteinExistence type="predicted"/>
<organism evidence="1 2">
    <name type="scientific">Candidatus Daviesbacteria bacterium RIFCSPHIGHO2_02_FULL_36_13</name>
    <dbReference type="NCBI Taxonomy" id="1797768"/>
    <lineage>
        <taxon>Bacteria</taxon>
        <taxon>Candidatus Daviesiibacteriota</taxon>
    </lineage>
</organism>
<evidence type="ECO:0000313" key="2">
    <source>
        <dbReference type="Proteomes" id="UP000176902"/>
    </source>
</evidence>
<sequence>MLIPSAEAPKFIGLVQKHPIEAVATVLGVGGAIFLGYHAIFNNHWAEPFNTMPARGGERIPGLPEGLSPADVLKNHIDGELKILFAAFPNTTFQLDVDSFEFFPRVGRVNTKTEENPESEDGLKARLLPVKTSSTQLSGEASLLEGSALAWQYEVRFTRYENGLLKHSGRWALTYNSLSTNGIALYCIEELEDGETNKYITTLDIPNTLPVSQPAVIQDTSK</sequence>
<protein>
    <submittedName>
        <fullName evidence="1">Uncharacterized protein</fullName>
    </submittedName>
</protein>
<accession>A0A1F5JMY9</accession>
<comment type="caution">
    <text evidence="1">The sequence shown here is derived from an EMBL/GenBank/DDBJ whole genome shotgun (WGS) entry which is preliminary data.</text>
</comment>
<dbReference type="Proteomes" id="UP000176902">
    <property type="component" value="Unassembled WGS sequence"/>
</dbReference>
<dbReference type="AlphaFoldDB" id="A0A1F5JMY9"/>
<reference evidence="1 2" key="1">
    <citation type="journal article" date="2016" name="Nat. Commun.">
        <title>Thousands of microbial genomes shed light on interconnected biogeochemical processes in an aquifer system.</title>
        <authorList>
            <person name="Anantharaman K."/>
            <person name="Brown C.T."/>
            <person name="Hug L.A."/>
            <person name="Sharon I."/>
            <person name="Castelle C.J."/>
            <person name="Probst A.J."/>
            <person name="Thomas B.C."/>
            <person name="Singh A."/>
            <person name="Wilkins M.J."/>
            <person name="Karaoz U."/>
            <person name="Brodie E.L."/>
            <person name="Williams K.H."/>
            <person name="Hubbard S.S."/>
            <person name="Banfield J.F."/>
        </authorList>
    </citation>
    <scope>NUCLEOTIDE SEQUENCE [LARGE SCALE GENOMIC DNA]</scope>
</reference>